<sequence>MTGGLSVISSNKQLYSESCYPLQAEVCKFVPDYATKIPQDGTASFDKSTVKLQCNYVQVILIQIAKLKYQRFLKKREWNSMMKREQVSVNSNDPICVRNKKLAHNFREEKSFTYRKKCYFN</sequence>
<reference evidence="1 2" key="1">
    <citation type="submission" date="2021-06" db="EMBL/GenBank/DDBJ databases">
        <title>Caerostris extrusa draft genome.</title>
        <authorList>
            <person name="Kono N."/>
            <person name="Arakawa K."/>
        </authorList>
    </citation>
    <scope>NUCLEOTIDE SEQUENCE [LARGE SCALE GENOMIC DNA]</scope>
</reference>
<comment type="caution">
    <text evidence="1">The sequence shown here is derived from an EMBL/GenBank/DDBJ whole genome shotgun (WGS) entry which is preliminary data.</text>
</comment>
<evidence type="ECO:0000313" key="2">
    <source>
        <dbReference type="Proteomes" id="UP001054945"/>
    </source>
</evidence>
<accession>A0AAV4UKT5</accession>
<dbReference type="AlphaFoldDB" id="A0AAV4UKT5"/>
<dbReference type="EMBL" id="BPLR01013045">
    <property type="protein sequence ID" value="GIY58310.1"/>
    <property type="molecule type" value="Genomic_DNA"/>
</dbReference>
<dbReference type="Proteomes" id="UP001054945">
    <property type="component" value="Unassembled WGS sequence"/>
</dbReference>
<protein>
    <submittedName>
        <fullName evidence="1">Uncharacterized protein</fullName>
    </submittedName>
</protein>
<gene>
    <name evidence="1" type="ORF">CEXT_158771</name>
</gene>
<evidence type="ECO:0000313" key="1">
    <source>
        <dbReference type="EMBL" id="GIY58310.1"/>
    </source>
</evidence>
<proteinExistence type="predicted"/>
<keyword evidence="2" id="KW-1185">Reference proteome</keyword>
<organism evidence="1 2">
    <name type="scientific">Caerostris extrusa</name>
    <name type="common">Bark spider</name>
    <name type="synonym">Caerostris bankana</name>
    <dbReference type="NCBI Taxonomy" id="172846"/>
    <lineage>
        <taxon>Eukaryota</taxon>
        <taxon>Metazoa</taxon>
        <taxon>Ecdysozoa</taxon>
        <taxon>Arthropoda</taxon>
        <taxon>Chelicerata</taxon>
        <taxon>Arachnida</taxon>
        <taxon>Araneae</taxon>
        <taxon>Araneomorphae</taxon>
        <taxon>Entelegynae</taxon>
        <taxon>Araneoidea</taxon>
        <taxon>Araneidae</taxon>
        <taxon>Caerostris</taxon>
    </lineage>
</organism>
<name>A0AAV4UKT5_CAEEX</name>